<comment type="caution">
    <text evidence="1">The sequence shown here is derived from an EMBL/GenBank/DDBJ whole genome shotgun (WGS) entry which is preliminary data.</text>
</comment>
<proteinExistence type="predicted"/>
<protein>
    <submittedName>
        <fullName evidence="1">Uncharacterized protein</fullName>
    </submittedName>
</protein>
<dbReference type="STRING" id="1798482.A2763_03855"/>
<organism evidence="1 2">
    <name type="scientific">Candidatus Kaiserbacteria bacterium RIFCSPHIGHO2_01_FULL_54_36</name>
    <dbReference type="NCBI Taxonomy" id="1798482"/>
    <lineage>
        <taxon>Bacteria</taxon>
        <taxon>Candidatus Kaiseribacteriota</taxon>
    </lineage>
</organism>
<dbReference type="Proteomes" id="UP000178370">
    <property type="component" value="Unassembled WGS sequence"/>
</dbReference>
<evidence type="ECO:0000313" key="1">
    <source>
        <dbReference type="EMBL" id="OGG49432.1"/>
    </source>
</evidence>
<accession>A0A1F6CKM7</accession>
<reference evidence="1 2" key="1">
    <citation type="journal article" date="2016" name="Nat. Commun.">
        <title>Thousands of microbial genomes shed light on interconnected biogeochemical processes in an aquifer system.</title>
        <authorList>
            <person name="Anantharaman K."/>
            <person name="Brown C.T."/>
            <person name="Hug L.A."/>
            <person name="Sharon I."/>
            <person name="Castelle C.J."/>
            <person name="Probst A.J."/>
            <person name="Thomas B.C."/>
            <person name="Singh A."/>
            <person name="Wilkins M.J."/>
            <person name="Karaoz U."/>
            <person name="Brodie E.L."/>
            <person name="Williams K.H."/>
            <person name="Hubbard S.S."/>
            <person name="Banfield J.F."/>
        </authorList>
    </citation>
    <scope>NUCLEOTIDE SEQUENCE [LARGE SCALE GENOMIC DNA]</scope>
</reference>
<sequence>MARWNAVLDLHSSAVLTLSPGVSASFFVHQCTPDSMWELGVNSPHYRSSLIHDEPFFLARSDPEYYPEWEWNKKERRFSARKPDDVTVELRARSRLATAKCRAIAEIINTINTLRQPMRTDMTLQESVYLIKRMQAQAFKDANYDQKMVMEIPYVVQYADLASISFKEAADNILFRAQLDDGYLAKTELLRLKYFDLVREASEPAQIPSIMKQLKIDSYSSQLT</sequence>
<dbReference type="EMBL" id="MFKV01000031">
    <property type="protein sequence ID" value="OGG49432.1"/>
    <property type="molecule type" value="Genomic_DNA"/>
</dbReference>
<gene>
    <name evidence="1" type="ORF">A2763_03855</name>
</gene>
<dbReference type="AlphaFoldDB" id="A0A1F6CKM7"/>
<evidence type="ECO:0000313" key="2">
    <source>
        <dbReference type="Proteomes" id="UP000178370"/>
    </source>
</evidence>
<name>A0A1F6CKM7_9BACT</name>